<feature type="transmembrane region" description="Helical" evidence="1">
    <location>
        <begin position="53"/>
        <end position="75"/>
    </location>
</feature>
<dbReference type="AlphaFoldDB" id="A0AAU7Q9T5"/>
<keyword evidence="1" id="KW-0472">Membrane</keyword>
<evidence type="ECO:0000256" key="1">
    <source>
        <dbReference type="SAM" id="Phobius"/>
    </source>
</evidence>
<feature type="transmembrane region" description="Helical" evidence="1">
    <location>
        <begin position="12"/>
        <end position="41"/>
    </location>
</feature>
<sequence length="235" mass="26380">MYTIYQNSDFQYLMNLIALQYIVHDSPFFIIILSLFMYYVNWQCMLKRFLFQLFDFFIRSFLFLTYGQYMCYIIPPFSEVPSSKRQIIAHATNHIHMDNPPANAPAQLAASINCAANTSTTSVKEIAIDTLFCGAMMGALFLSEFLAVHSLRGVNNYFSESQSFKPMGSLQKIGIRSGTVMGALGGLIAGPRSTSLIKTSLYYQRVMVVFAGAYLGVISGYLLSQIVSSFVENDQ</sequence>
<feature type="transmembrane region" description="Helical" evidence="1">
    <location>
        <begin position="202"/>
        <end position="223"/>
    </location>
</feature>
<protein>
    <submittedName>
        <fullName evidence="2">Uncharacterized protein</fullName>
    </submittedName>
</protein>
<gene>
    <name evidence="2" type="ORF">ABK905_01060</name>
</gene>
<accession>A0AAU7Q9T5</accession>
<evidence type="ECO:0000313" key="2">
    <source>
        <dbReference type="EMBL" id="XBS69980.1"/>
    </source>
</evidence>
<organism evidence="2">
    <name type="scientific">Acerihabitans sp. KWT182</name>
    <dbReference type="NCBI Taxonomy" id="3157919"/>
    <lineage>
        <taxon>Bacteria</taxon>
        <taxon>Pseudomonadati</taxon>
        <taxon>Pseudomonadota</taxon>
        <taxon>Gammaproteobacteria</taxon>
        <taxon>Enterobacterales</taxon>
        <taxon>Pectobacteriaceae</taxon>
        <taxon>Acerihabitans</taxon>
    </lineage>
</organism>
<feature type="transmembrane region" description="Helical" evidence="1">
    <location>
        <begin position="126"/>
        <end position="152"/>
    </location>
</feature>
<name>A0AAU7Q9T5_9GAMM</name>
<keyword evidence="1" id="KW-1133">Transmembrane helix</keyword>
<proteinExistence type="predicted"/>
<keyword evidence="1" id="KW-0812">Transmembrane</keyword>
<reference evidence="2" key="1">
    <citation type="submission" date="2024-06" db="EMBL/GenBank/DDBJ databases">
        <authorList>
            <person name="Coelho C."/>
            <person name="Bento M."/>
            <person name="Garcia E."/>
            <person name="Camelo A."/>
            <person name="Brandao I."/>
            <person name="Espirito Santo C."/>
            <person name="Trovao J."/>
            <person name="Verissimo A."/>
            <person name="Costa J."/>
            <person name="Tiago I."/>
        </authorList>
    </citation>
    <scope>NUCLEOTIDE SEQUENCE</scope>
    <source>
        <strain evidence="2">KWT182</strain>
    </source>
</reference>
<dbReference type="EMBL" id="CP157947">
    <property type="protein sequence ID" value="XBS69980.1"/>
    <property type="molecule type" value="Genomic_DNA"/>
</dbReference>